<dbReference type="Proteomes" id="UP000231358">
    <property type="component" value="Unassembled WGS sequence"/>
</dbReference>
<dbReference type="GO" id="GO:0044550">
    <property type="term" value="P:secondary metabolite biosynthetic process"/>
    <property type="evidence" value="ECO:0007669"/>
    <property type="project" value="UniProtKB-ARBA"/>
</dbReference>
<dbReference type="SUPFAM" id="SSF143885">
    <property type="entry name" value="RGC domain-like"/>
    <property type="match status" value="1"/>
</dbReference>
<dbReference type="Pfam" id="PF00307">
    <property type="entry name" value="CH"/>
    <property type="match status" value="1"/>
</dbReference>
<dbReference type="SUPFAM" id="SSF48350">
    <property type="entry name" value="GTPase activation domain, GAP"/>
    <property type="match status" value="1"/>
</dbReference>
<feature type="region of interest" description="Disordered" evidence="2">
    <location>
        <begin position="683"/>
        <end position="705"/>
    </location>
</feature>
<dbReference type="Pfam" id="PF00612">
    <property type="entry name" value="IQ"/>
    <property type="match status" value="1"/>
</dbReference>
<dbReference type="EMBL" id="NEXV01000575">
    <property type="protein sequence ID" value="PIG81098.1"/>
    <property type="molecule type" value="Genomic_DNA"/>
</dbReference>
<feature type="compositionally biased region" description="Basic and acidic residues" evidence="2">
    <location>
        <begin position="369"/>
        <end position="380"/>
    </location>
</feature>
<keyword evidence="1" id="KW-0521">NADP</keyword>
<evidence type="ECO:0000313" key="5">
    <source>
        <dbReference type="EMBL" id="PIG81098.1"/>
    </source>
</evidence>
<dbReference type="PANTHER" id="PTHR14149:SF14">
    <property type="entry name" value="CALPONIN-HOMOLOGY (CH) DOMAIN-CONTAINING PROTEIN"/>
    <property type="match status" value="1"/>
</dbReference>
<dbReference type="SUPFAM" id="SSF47576">
    <property type="entry name" value="Calponin-homology domain, CH-domain"/>
    <property type="match status" value="1"/>
</dbReference>
<dbReference type="Gene3D" id="1.10.418.10">
    <property type="entry name" value="Calponin-like domain"/>
    <property type="match status" value="1"/>
</dbReference>
<dbReference type="PANTHER" id="PTHR14149">
    <property type="entry name" value="RAS GTPASE-ACTIVATING PROTEIN WITH IQ MOTIF"/>
    <property type="match status" value="1"/>
</dbReference>
<dbReference type="InterPro" id="IPR001715">
    <property type="entry name" value="CH_dom"/>
</dbReference>
<dbReference type="Gene3D" id="3.40.50.720">
    <property type="entry name" value="NAD(P)-binding Rossmann-like Domain"/>
    <property type="match status" value="1"/>
</dbReference>
<evidence type="ECO:0000256" key="2">
    <source>
        <dbReference type="SAM" id="MobiDB-lite"/>
    </source>
</evidence>
<dbReference type="PROSITE" id="PS50021">
    <property type="entry name" value="CH"/>
    <property type="match status" value="1"/>
</dbReference>
<feature type="domain" description="Ras-GAP" evidence="3">
    <location>
        <begin position="1324"/>
        <end position="1540"/>
    </location>
</feature>
<dbReference type="GO" id="GO:0016491">
    <property type="term" value="F:oxidoreductase activity"/>
    <property type="evidence" value="ECO:0007669"/>
    <property type="project" value="UniProtKB-ARBA"/>
</dbReference>
<feature type="compositionally biased region" description="Polar residues" evidence="2">
    <location>
        <begin position="415"/>
        <end position="424"/>
    </location>
</feature>
<name>A0A2G7FKF3_9EURO</name>
<dbReference type="PRINTS" id="PR00080">
    <property type="entry name" value="SDRFAMILY"/>
</dbReference>
<dbReference type="GO" id="GO:0005938">
    <property type="term" value="C:cell cortex"/>
    <property type="evidence" value="ECO:0007669"/>
    <property type="project" value="TreeGrafter"/>
</dbReference>
<dbReference type="SMART" id="SM00015">
    <property type="entry name" value="IQ"/>
    <property type="match status" value="9"/>
</dbReference>
<dbReference type="FunFam" id="3.40.50.720:FF:000084">
    <property type="entry name" value="Short-chain dehydrogenase reductase"/>
    <property type="match status" value="1"/>
</dbReference>
<dbReference type="Pfam" id="PF03836">
    <property type="entry name" value="RasGAP_C"/>
    <property type="match status" value="1"/>
</dbReference>
<dbReference type="SMART" id="SM00033">
    <property type="entry name" value="CH"/>
    <property type="match status" value="1"/>
</dbReference>
<feature type="compositionally biased region" description="Polar residues" evidence="2">
    <location>
        <begin position="30"/>
        <end position="41"/>
    </location>
</feature>
<dbReference type="InterPro" id="IPR000048">
    <property type="entry name" value="IQ_motif_EF-hand-BS"/>
</dbReference>
<proteinExistence type="predicted"/>
<protein>
    <submittedName>
        <fullName evidence="5">Ras GTPase activating protein</fullName>
    </submittedName>
</protein>
<dbReference type="InterPro" id="IPR036872">
    <property type="entry name" value="CH_dom_sf"/>
</dbReference>
<dbReference type="InterPro" id="IPR036291">
    <property type="entry name" value="NAD(P)-bd_dom_sf"/>
</dbReference>
<dbReference type="GO" id="GO:0005096">
    <property type="term" value="F:GTPase activator activity"/>
    <property type="evidence" value="ECO:0007669"/>
    <property type="project" value="TreeGrafter"/>
</dbReference>
<dbReference type="Pfam" id="PF00616">
    <property type="entry name" value="RasGAP"/>
    <property type="match status" value="1"/>
</dbReference>
<dbReference type="CDD" id="cd21206">
    <property type="entry name" value="CH_IQGAP"/>
    <property type="match status" value="1"/>
</dbReference>
<dbReference type="SMART" id="SM00323">
    <property type="entry name" value="RasGAP"/>
    <property type="match status" value="1"/>
</dbReference>
<feature type="region of interest" description="Disordered" evidence="2">
    <location>
        <begin position="335"/>
        <end position="442"/>
    </location>
</feature>
<dbReference type="Pfam" id="PF13561">
    <property type="entry name" value="adh_short_C2"/>
    <property type="match status" value="1"/>
</dbReference>
<evidence type="ECO:0000259" key="4">
    <source>
        <dbReference type="PROSITE" id="PS50021"/>
    </source>
</evidence>
<dbReference type="CDD" id="cd05127">
    <property type="entry name" value="RasGAP_IQGAP_like"/>
    <property type="match status" value="1"/>
</dbReference>
<dbReference type="SUPFAM" id="SSF51735">
    <property type="entry name" value="NAD(P)-binding Rossmann-fold domains"/>
    <property type="match status" value="1"/>
</dbReference>
<dbReference type="InterPro" id="IPR008936">
    <property type="entry name" value="Rho_GTPase_activation_prot"/>
</dbReference>
<dbReference type="PROSITE" id="PS50096">
    <property type="entry name" value="IQ"/>
    <property type="match status" value="8"/>
</dbReference>
<organism evidence="5 6">
    <name type="scientific">Aspergillus arachidicola</name>
    <dbReference type="NCBI Taxonomy" id="656916"/>
    <lineage>
        <taxon>Eukaryota</taxon>
        <taxon>Fungi</taxon>
        <taxon>Dikarya</taxon>
        <taxon>Ascomycota</taxon>
        <taxon>Pezizomycotina</taxon>
        <taxon>Eurotiomycetes</taxon>
        <taxon>Eurotiomycetidae</taxon>
        <taxon>Eurotiales</taxon>
        <taxon>Aspergillaceae</taxon>
        <taxon>Aspergillus</taxon>
        <taxon>Aspergillus subgen. Circumdati</taxon>
    </lineage>
</organism>
<dbReference type="InterPro" id="IPR000593">
    <property type="entry name" value="RasGAP_C"/>
</dbReference>
<evidence type="ECO:0000256" key="1">
    <source>
        <dbReference type="ARBA" id="ARBA00022857"/>
    </source>
</evidence>
<evidence type="ECO:0000313" key="6">
    <source>
        <dbReference type="Proteomes" id="UP000231358"/>
    </source>
</evidence>
<feature type="compositionally biased region" description="Acidic residues" evidence="2">
    <location>
        <begin position="689"/>
        <end position="702"/>
    </location>
</feature>
<gene>
    <name evidence="5" type="ORF">AARAC_010292</name>
</gene>
<dbReference type="Gene3D" id="1.10.506.10">
    <property type="entry name" value="GTPase Activation - p120gap, domain 1"/>
    <property type="match status" value="1"/>
</dbReference>
<feature type="region of interest" description="Disordered" evidence="2">
    <location>
        <begin position="1"/>
        <end position="41"/>
    </location>
</feature>
<accession>A0A2G7FKF3</accession>
<dbReference type="InterPro" id="IPR001936">
    <property type="entry name" value="RasGAP_dom"/>
</dbReference>
<sequence>MASAIGKEGTFQAPQEPQAQQKPGLEKQMKPSSEATKLESSGTFVEYVGSGKLKDKKVLITGGDSGIGRSVAALMAREGADVTISYLPEEQEDAEETKELVEAENRTCLLFPGDLSNRETCRQAVEEHMKKFKRLNILVNNASKQYMCKDLAQIDLDQVEHVFQTNIIQMFALSKFALPHLSRGDSIINTTSTVTFRGTSGMVDYAATKGAIVGFTRSLAKQLMPKGIRVNAVAPGPVYTPIQVDTRAPEEMEDFGAGSSIGRPGQPSEVATSFVFLASSDASLYLSSTGSMGFTPSFGHKRGKSEVNTMSADRLKADSRWSNAGTTYENVRRSLRPLSQAPNASPPAVKQVAYGHSRSRTIDNPQFWKENRPQTPERRNGYHGGIEPLKEIESHDVYAPPSPKSPHDFSPLAVSPQTRSPIKTQHSHSLSTPQPPPLTTTLSTPELETFQKSSTGHLRTLSKFAQSGETEEFALDSPSVVGLLGRRRLKRTDSVAGSGSANINRRKNASSWAAGNWMDKQRQFLQAYEYLCHIGEAKEWIEEVIHKQIPPIVQLEEALRDGVTLAEVVQAMYPNRMLRIFRHPKLQYRHSDNIALFFRFLDEVELPELFRFELIDLYEKKNIPKVIHCVHALSWLLFKKGLVDFRMGNLVGQLEFEHHELEKTQKGLDKAGVSMPSFSGMAANFGAEPEPEPEPEPESEEDRIERELHENEASIADFQAQVKGAMLRLKLGNLMNSLWDFEPFLIDFQSRIRGDWARQIVQYRLDMRAFAINLQAICRGFIVRSRQKNDMESYQAQERGILELQTLIRASKARAQVQYLQSQMRKEESGIKEIQAAIRGALQRKSVSALYYDTRDAEDHVQLLQAAIRGALQRKTVGALYDDIRDAEDQVRLLQSIIRGGLLRNKLSKQCEETKSAEDAIRDLQSLIRGSFTRQQMNAQYADMDSPFNYNHPIRGESLAVRKQQTRLAEALGKAEDRFITLQAMARGNAARERLDYLRKELMEHVQLLIGLQSIVRGRATRSFLASQQKALRDEEASILELQSMARGSLVRRRLEDDAEALQAEELTIIDLQALARAAVLRIEVGGILEQLDDCDDEVSQLQAHIRAMLVRVEVGQTLADLAAEEDVITDLQSHIRGHIIRSKFEEKRRYYRENMEKVIKAQSFVRGRIQGQAYKSLTSGKNPPVGTVKGFVHLLNDSEFDFDEEIEFERMRKLVVQQVRQNELAEQYISQLDIKIALLVKNKITLDEVVKHQKHFGGHVGTLNKTSRRKLEQYQVLFFLLQTQSQYLAKLFRRLRELNTSEKEYERTRHLMMGLFGYSQKRREEYYLIKLLARSAREEIESFDSLHDYLRCNSFWTKLFASYIKSPRDRKFMRDVLGTVVKENIIDNPELDLESDPIQIYRSAINNEELRTGKRSRRPLDIPREDAIRDPETRATFIQHLQDLRDIADQFFTAFEELLYRMPFGLRYIAKEMYESLLSRFAGDDPGFILQTTGHWVWKNYFQPALIEPEKHGVVDRGLTQEQKRNLSEIAKVIAQVASGRLFGTENVYLQPLNSYIGDSIQRLGHIWGDMISVQDAEAYFDIDEFNDLYAKTKPTLYIKLSDIFSIHQLVASEIHYICPNPDDILKEVIRDLGNVKSNENELMSVNTSEISLTLNPKLAQVEDPEADVKALFMETKRCILYIIRVQSGANLMEIMVKPPTEEDEEKWMTLVRDELSANNTRRSAYSEAHTMVDIASMTYSELKRTALENILQLEQTGKIRRDNQYQDLLNAIAIDIRTKHRRRIQRERELESSRSTLARLNDQAAWLEQQFKTYNDYIEQAMVTLQNKKGKKRFLMPFTKQWDHQRELQKSGKVFKFGSYKYSARNLADKGVLVHWKGYTERQWDRVDLTISSNEVGVFTIDGSSGPMMVPGANAQVPLDDLLQAQFNNMQFLDFFEGQLRVNVNLFLHLIMRKFYNE</sequence>
<evidence type="ECO:0000259" key="3">
    <source>
        <dbReference type="PROSITE" id="PS50018"/>
    </source>
</evidence>
<dbReference type="InterPro" id="IPR020904">
    <property type="entry name" value="Sc_DH/Rdtase_CS"/>
</dbReference>
<dbReference type="PRINTS" id="PR00081">
    <property type="entry name" value="GDHRDH"/>
</dbReference>
<keyword evidence="6" id="KW-1185">Reference proteome</keyword>
<feature type="domain" description="Calponin-homology (CH)" evidence="4">
    <location>
        <begin position="531"/>
        <end position="642"/>
    </location>
</feature>
<dbReference type="InterPro" id="IPR002347">
    <property type="entry name" value="SDR_fam"/>
</dbReference>
<feature type="compositionally biased region" description="Low complexity" evidence="2">
    <location>
        <begin position="12"/>
        <end position="21"/>
    </location>
</feature>
<comment type="caution">
    <text evidence="5">The sequence shown here is derived from an EMBL/GenBank/DDBJ whole genome shotgun (WGS) entry which is preliminary data.</text>
</comment>
<dbReference type="STRING" id="656916.A0A2G7FKF3"/>
<dbReference type="PROSITE" id="PS00061">
    <property type="entry name" value="ADH_SHORT"/>
    <property type="match status" value="1"/>
</dbReference>
<dbReference type="PROSITE" id="PS50018">
    <property type="entry name" value="RAS_GTPASE_ACTIV_2"/>
    <property type="match status" value="1"/>
</dbReference>
<reference evidence="5 6" key="1">
    <citation type="submission" date="2017-05" db="EMBL/GenBank/DDBJ databases">
        <title>Genome sequence for an aflatoxigenic pathogen of Argentinian peanut, Aspergillus arachidicola.</title>
        <authorList>
            <person name="Moore G."/>
            <person name="Beltz S.B."/>
            <person name="Mack B.M."/>
        </authorList>
    </citation>
    <scope>NUCLEOTIDE SEQUENCE [LARGE SCALE GENOMIC DNA]</scope>
    <source>
        <strain evidence="5 6">CBS 117610</strain>
    </source>
</reference>